<dbReference type="Proteomes" id="UP000033187">
    <property type="component" value="Chromosome 1"/>
</dbReference>
<dbReference type="AlphaFoldDB" id="A0A0D6JGD7"/>
<organism evidence="1 2">
    <name type="scientific">Candidatus Filomicrobium marinum</name>
    <dbReference type="NCBI Taxonomy" id="1608628"/>
    <lineage>
        <taxon>Bacteria</taxon>
        <taxon>Pseudomonadati</taxon>
        <taxon>Pseudomonadota</taxon>
        <taxon>Alphaproteobacteria</taxon>
        <taxon>Hyphomicrobiales</taxon>
        <taxon>Hyphomicrobiaceae</taxon>
        <taxon>Filomicrobium</taxon>
    </lineage>
</organism>
<keyword evidence="2" id="KW-1185">Reference proteome</keyword>
<sequence length="84" mass="9417">MGRAGTTSVCFLILAWLAVTASPGGILVWHSWPRPAPNHNKPVLYCTYFSGTGFFERAFLHNRSDQVGYRICPLWSRPIAIPIQ</sequence>
<dbReference type="KEGG" id="fiy:BN1229_v1_2394"/>
<dbReference type="EMBL" id="LN829119">
    <property type="protein sequence ID" value="CPR19957.1"/>
    <property type="molecule type" value="Genomic_DNA"/>
</dbReference>
<evidence type="ECO:0000313" key="1">
    <source>
        <dbReference type="EMBL" id="CPR19957.1"/>
    </source>
</evidence>
<accession>A0A0D6JGD7</accession>
<protein>
    <submittedName>
        <fullName evidence="1">Uncharacterized protein</fullName>
    </submittedName>
</protein>
<name>A0A0D6JGD7_9HYPH</name>
<reference evidence="2" key="1">
    <citation type="submission" date="2015-02" db="EMBL/GenBank/DDBJ databases">
        <authorList>
            <person name="Chooi Y.-H."/>
        </authorList>
    </citation>
    <scope>NUCLEOTIDE SEQUENCE [LARGE SCALE GENOMIC DNA]</scope>
    <source>
        <strain evidence="2">strain Y</strain>
    </source>
</reference>
<evidence type="ECO:0000313" key="2">
    <source>
        <dbReference type="Proteomes" id="UP000033187"/>
    </source>
</evidence>
<gene>
    <name evidence="1" type="ORF">YBN1229_v1_2394</name>
</gene>
<dbReference type="KEGG" id="fil:BN1229_v1_3527"/>
<proteinExistence type="predicted"/>